<organism evidence="1 2">
    <name type="scientific">Lupinus albus</name>
    <name type="common">White lupine</name>
    <name type="synonym">Lupinus termis</name>
    <dbReference type="NCBI Taxonomy" id="3870"/>
    <lineage>
        <taxon>Eukaryota</taxon>
        <taxon>Viridiplantae</taxon>
        <taxon>Streptophyta</taxon>
        <taxon>Embryophyta</taxon>
        <taxon>Tracheophyta</taxon>
        <taxon>Spermatophyta</taxon>
        <taxon>Magnoliopsida</taxon>
        <taxon>eudicotyledons</taxon>
        <taxon>Gunneridae</taxon>
        <taxon>Pentapetalae</taxon>
        <taxon>rosids</taxon>
        <taxon>fabids</taxon>
        <taxon>Fabales</taxon>
        <taxon>Fabaceae</taxon>
        <taxon>Papilionoideae</taxon>
        <taxon>50 kb inversion clade</taxon>
        <taxon>genistoids sensu lato</taxon>
        <taxon>core genistoids</taxon>
        <taxon>Genisteae</taxon>
        <taxon>Lupinus</taxon>
    </lineage>
</organism>
<evidence type="ECO:0000313" key="2">
    <source>
        <dbReference type="Proteomes" id="UP000447434"/>
    </source>
</evidence>
<evidence type="ECO:0000313" key="1">
    <source>
        <dbReference type="EMBL" id="KAE9612985.1"/>
    </source>
</evidence>
<keyword evidence="2" id="KW-1185">Reference proteome</keyword>
<name>A0A6A4QF87_LUPAL</name>
<comment type="caution">
    <text evidence="1">The sequence shown here is derived from an EMBL/GenBank/DDBJ whole genome shotgun (WGS) entry which is preliminary data.</text>
</comment>
<dbReference type="Proteomes" id="UP000447434">
    <property type="component" value="Chromosome 5"/>
</dbReference>
<accession>A0A6A4QF87</accession>
<reference evidence="2" key="1">
    <citation type="journal article" date="2020" name="Nat. Commun.">
        <title>Genome sequence of the cluster root forming white lupin.</title>
        <authorList>
            <person name="Hufnagel B."/>
            <person name="Marques A."/>
            <person name="Soriano A."/>
            <person name="Marques L."/>
            <person name="Divol F."/>
            <person name="Doumas P."/>
            <person name="Sallet E."/>
            <person name="Mancinotti D."/>
            <person name="Carrere S."/>
            <person name="Marande W."/>
            <person name="Arribat S."/>
            <person name="Keller J."/>
            <person name="Huneau C."/>
            <person name="Blein T."/>
            <person name="Aime D."/>
            <person name="Laguerre M."/>
            <person name="Taylor J."/>
            <person name="Schubert V."/>
            <person name="Nelson M."/>
            <person name="Geu-Flores F."/>
            <person name="Crespi M."/>
            <person name="Gallardo-Guerrero K."/>
            <person name="Delaux P.-M."/>
            <person name="Salse J."/>
            <person name="Berges H."/>
            <person name="Guyot R."/>
            <person name="Gouzy J."/>
            <person name="Peret B."/>
        </authorList>
    </citation>
    <scope>NUCLEOTIDE SEQUENCE [LARGE SCALE GENOMIC DNA]</scope>
    <source>
        <strain evidence="2">cv. Amiga</strain>
    </source>
</reference>
<protein>
    <submittedName>
        <fullName evidence="1">Uncharacterized protein</fullName>
    </submittedName>
</protein>
<gene>
    <name evidence="1" type="ORF">Lalb_Chr05g0212801</name>
</gene>
<sequence>MTLLCTFSFFCYLICKVCKLEMVERSQHLLDNLNALRGWWFESTQISHISSCYFWVLGLVWHRLNSVL</sequence>
<proteinExistence type="predicted"/>
<dbReference type="EMBL" id="WOCE01000005">
    <property type="protein sequence ID" value="KAE9612985.1"/>
    <property type="molecule type" value="Genomic_DNA"/>
</dbReference>
<dbReference type="AlphaFoldDB" id="A0A6A4QF87"/>